<evidence type="ECO:0000313" key="3">
    <source>
        <dbReference type="Proteomes" id="UP001239909"/>
    </source>
</evidence>
<accession>A0ABQ6LMY5</accession>
<gene>
    <name evidence="2" type="ORF">LNKW23_37720</name>
</gene>
<dbReference type="Proteomes" id="UP001239909">
    <property type="component" value="Unassembled WGS sequence"/>
</dbReference>
<comment type="caution">
    <text evidence="2">The sequence shown here is derived from an EMBL/GenBank/DDBJ whole genome shotgun (WGS) entry which is preliminary data.</text>
</comment>
<keyword evidence="1" id="KW-0812">Transmembrane</keyword>
<keyword evidence="1" id="KW-1133">Transmembrane helix</keyword>
<protein>
    <submittedName>
        <fullName evidence="2">Uncharacterized protein</fullName>
    </submittedName>
</protein>
<keyword evidence="1" id="KW-0472">Membrane</keyword>
<organism evidence="2 3">
    <name type="scientific">Paralimibaculum aggregatum</name>
    <dbReference type="NCBI Taxonomy" id="3036245"/>
    <lineage>
        <taxon>Bacteria</taxon>
        <taxon>Pseudomonadati</taxon>
        <taxon>Pseudomonadota</taxon>
        <taxon>Alphaproteobacteria</taxon>
        <taxon>Rhodobacterales</taxon>
        <taxon>Paracoccaceae</taxon>
        <taxon>Paralimibaculum</taxon>
    </lineage>
</organism>
<reference evidence="2 3" key="1">
    <citation type="submission" date="2023-04" db="EMBL/GenBank/DDBJ databases">
        <title>Marinoamorphus aggregata gen. nov., sp. Nov., isolate from tissue of brittle star Ophioplocus japonicus.</title>
        <authorList>
            <person name="Kawano K."/>
            <person name="Sawayama S."/>
            <person name="Nakagawa S."/>
        </authorList>
    </citation>
    <scope>NUCLEOTIDE SEQUENCE [LARGE SCALE GENOMIC DNA]</scope>
    <source>
        <strain evidence="2 3">NKW23</strain>
    </source>
</reference>
<dbReference type="EMBL" id="BSYI01000038">
    <property type="protein sequence ID" value="GMG84556.1"/>
    <property type="molecule type" value="Genomic_DNA"/>
</dbReference>
<proteinExistence type="predicted"/>
<evidence type="ECO:0000256" key="1">
    <source>
        <dbReference type="SAM" id="Phobius"/>
    </source>
</evidence>
<evidence type="ECO:0000313" key="2">
    <source>
        <dbReference type="EMBL" id="GMG84556.1"/>
    </source>
</evidence>
<dbReference type="RefSeq" id="WP_285673621.1">
    <property type="nucleotide sequence ID" value="NZ_BSYI01000038.1"/>
</dbReference>
<keyword evidence="3" id="KW-1185">Reference proteome</keyword>
<feature type="transmembrane region" description="Helical" evidence="1">
    <location>
        <begin position="21"/>
        <end position="39"/>
    </location>
</feature>
<name>A0ABQ6LMY5_9RHOB</name>
<sequence length="90" mass="9735">MGSPEQKTDGEAEARRRRLPASIHAAGLCLFIYGANVVTRLSTRGDEQIPAALVGNVGEFLLLVVSSALLVRGTLQAERRRAMRTTTNEV</sequence>
<feature type="transmembrane region" description="Helical" evidence="1">
    <location>
        <begin position="51"/>
        <end position="71"/>
    </location>
</feature>